<dbReference type="OrthoDB" id="2427805at2759"/>
<reference evidence="1" key="1">
    <citation type="submission" date="2021-06" db="EMBL/GenBank/DDBJ databases">
        <authorList>
            <person name="Kallberg Y."/>
            <person name="Tangrot J."/>
            <person name="Rosling A."/>
        </authorList>
    </citation>
    <scope>NUCLEOTIDE SEQUENCE</scope>
    <source>
        <strain evidence="1">UK204</strain>
    </source>
</reference>
<gene>
    <name evidence="1" type="ORF">FCALED_LOCUS12208</name>
</gene>
<organism evidence="1 2">
    <name type="scientific">Funneliformis caledonium</name>
    <dbReference type="NCBI Taxonomy" id="1117310"/>
    <lineage>
        <taxon>Eukaryota</taxon>
        <taxon>Fungi</taxon>
        <taxon>Fungi incertae sedis</taxon>
        <taxon>Mucoromycota</taxon>
        <taxon>Glomeromycotina</taxon>
        <taxon>Glomeromycetes</taxon>
        <taxon>Glomerales</taxon>
        <taxon>Glomeraceae</taxon>
        <taxon>Funneliformis</taxon>
    </lineage>
</organism>
<name>A0A9N9EK81_9GLOM</name>
<accession>A0A9N9EK81</accession>
<protein>
    <submittedName>
        <fullName evidence="1">14938_t:CDS:1</fullName>
    </submittedName>
</protein>
<evidence type="ECO:0000313" key="1">
    <source>
        <dbReference type="EMBL" id="CAG8675029.1"/>
    </source>
</evidence>
<keyword evidence="2" id="KW-1185">Reference proteome</keyword>
<dbReference type="AlphaFoldDB" id="A0A9N9EK81"/>
<comment type="caution">
    <text evidence="1">The sequence shown here is derived from an EMBL/GenBank/DDBJ whole genome shotgun (WGS) entry which is preliminary data.</text>
</comment>
<sequence>MLSEEVSRKTSIFLLGKTYMGLQADNHYVFKDIDINIYGKSFSEKYNQMKDENLQCTGRVIEDVLYESTSNFTSERIQVFFSAGLEEMDSTNIKEDPELSTEFTSISQNIMTRLVEKHSTGNQRAHKRCWLW</sequence>
<proteinExistence type="predicted"/>
<evidence type="ECO:0000313" key="2">
    <source>
        <dbReference type="Proteomes" id="UP000789570"/>
    </source>
</evidence>
<dbReference type="EMBL" id="CAJVPQ010005758">
    <property type="protein sequence ID" value="CAG8675029.1"/>
    <property type="molecule type" value="Genomic_DNA"/>
</dbReference>
<dbReference type="Proteomes" id="UP000789570">
    <property type="component" value="Unassembled WGS sequence"/>
</dbReference>